<evidence type="ECO:0000313" key="15">
    <source>
        <dbReference type="EMBL" id="ETF02376.1"/>
    </source>
</evidence>
<gene>
    <name evidence="15" type="ORF">W822_13985</name>
</gene>
<reference evidence="15 16" key="1">
    <citation type="journal article" date="2014" name="Genome Announc.">
        <title>Draft Genome Sequence of Advenella kashmirensis Strain W13003, a Polycyclic Aromatic Hydrocarbon-Degrading Bacterium.</title>
        <authorList>
            <person name="Wang X."/>
            <person name="Jin D."/>
            <person name="Zhou L."/>
            <person name="Wu L."/>
            <person name="An W."/>
            <person name="Zhao L."/>
        </authorList>
    </citation>
    <scope>NUCLEOTIDE SEQUENCE [LARGE SCALE GENOMIC DNA]</scope>
    <source>
        <strain evidence="15 16">W13003</strain>
    </source>
</reference>
<keyword evidence="12" id="KW-0697">Rotamase</keyword>
<dbReference type="eggNOG" id="COG0760">
    <property type="taxonomic scope" value="Bacteria"/>
</dbReference>
<dbReference type="PANTHER" id="PTHR47529">
    <property type="entry name" value="PEPTIDYL-PROLYL CIS-TRANS ISOMERASE D"/>
    <property type="match status" value="1"/>
</dbReference>
<evidence type="ECO:0000256" key="6">
    <source>
        <dbReference type="ARBA" id="ARBA00023136"/>
    </source>
</evidence>
<feature type="domain" description="PpiC" evidence="14">
    <location>
        <begin position="290"/>
        <end position="392"/>
    </location>
</feature>
<dbReference type="InterPro" id="IPR046357">
    <property type="entry name" value="PPIase_dom_sf"/>
</dbReference>
<evidence type="ECO:0000256" key="11">
    <source>
        <dbReference type="ARBA" id="ARBA00042775"/>
    </source>
</evidence>
<keyword evidence="2" id="KW-1003">Cell membrane</keyword>
<comment type="subcellular location">
    <subcellularLocation>
        <location evidence="1">Cell inner membrane</location>
        <topology evidence="1">Single-pass type II membrane protein</topology>
        <orientation evidence="1">Periplasmic side</orientation>
    </subcellularLocation>
</comment>
<comment type="similarity">
    <text evidence="9">Belongs to the PpiD chaperone family.</text>
</comment>
<dbReference type="PROSITE" id="PS50198">
    <property type="entry name" value="PPIC_PPIASE_2"/>
    <property type="match status" value="1"/>
</dbReference>
<keyword evidence="4 13" id="KW-0812">Transmembrane</keyword>
<evidence type="ECO:0000256" key="9">
    <source>
        <dbReference type="ARBA" id="ARBA00038408"/>
    </source>
</evidence>
<evidence type="ECO:0000256" key="8">
    <source>
        <dbReference type="ARBA" id="ARBA00023235"/>
    </source>
</evidence>
<evidence type="ECO:0000256" key="13">
    <source>
        <dbReference type="SAM" id="Phobius"/>
    </source>
</evidence>
<feature type="transmembrane region" description="Helical" evidence="13">
    <location>
        <begin position="6"/>
        <end position="23"/>
    </location>
</feature>
<keyword evidence="6 13" id="KW-0472">Membrane</keyword>
<dbReference type="SUPFAM" id="SSF109998">
    <property type="entry name" value="Triger factor/SurA peptide-binding domain-like"/>
    <property type="match status" value="1"/>
</dbReference>
<dbReference type="Proteomes" id="UP000018733">
    <property type="component" value="Unassembled WGS sequence"/>
</dbReference>
<dbReference type="InterPro" id="IPR027304">
    <property type="entry name" value="Trigger_fact/SurA_dom_sf"/>
</dbReference>
<feature type="transmembrane region" description="Helical" evidence="13">
    <location>
        <begin position="35"/>
        <end position="54"/>
    </location>
</feature>
<dbReference type="EMBL" id="AYXT01000010">
    <property type="protein sequence ID" value="ETF02376.1"/>
    <property type="molecule type" value="Genomic_DNA"/>
</dbReference>
<evidence type="ECO:0000256" key="4">
    <source>
        <dbReference type="ARBA" id="ARBA00022692"/>
    </source>
</evidence>
<keyword evidence="5 13" id="KW-1133">Transmembrane helix</keyword>
<dbReference type="SUPFAM" id="SSF54534">
    <property type="entry name" value="FKBP-like"/>
    <property type="match status" value="1"/>
</dbReference>
<dbReference type="Pfam" id="PF00639">
    <property type="entry name" value="Rotamase"/>
    <property type="match status" value="1"/>
</dbReference>
<evidence type="ECO:0000256" key="12">
    <source>
        <dbReference type="PROSITE-ProRule" id="PRU00278"/>
    </source>
</evidence>
<evidence type="ECO:0000313" key="16">
    <source>
        <dbReference type="Proteomes" id="UP000018733"/>
    </source>
</evidence>
<keyword evidence="16" id="KW-1185">Reference proteome</keyword>
<evidence type="ECO:0000256" key="7">
    <source>
        <dbReference type="ARBA" id="ARBA00023186"/>
    </source>
</evidence>
<organism evidence="15 16">
    <name type="scientific">Advenella kashmirensis W13003</name>
    <dbReference type="NCBI Taxonomy" id="1424334"/>
    <lineage>
        <taxon>Bacteria</taxon>
        <taxon>Pseudomonadati</taxon>
        <taxon>Pseudomonadota</taxon>
        <taxon>Betaproteobacteria</taxon>
        <taxon>Burkholderiales</taxon>
        <taxon>Alcaligenaceae</taxon>
    </lineage>
</organism>
<dbReference type="InterPro" id="IPR000297">
    <property type="entry name" value="PPIase_PpiC"/>
</dbReference>
<protein>
    <recommendedName>
        <fullName evidence="10">Periplasmic chaperone PpiD</fullName>
    </recommendedName>
    <alternativeName>
        <fullName evidence="11">Periplasmic folding chaperone</fullName>
    </alternativeName>
</protein>
<name>V8QQW9_9BURK</name>
<evidence type="ECO:0000256" key="1">
    <source>
        <dbReference type="ARBA" id="ARBA00004382"/>
    </source>
</evidence>
<dbReference type="Gene3D" id="1.10.4030.10">
    <property type="entry name" value="Porin chaperone SurA, peptide-binding domain"/>
    <property type="match status" value="1"/>
</dbReference>
<dbReference type="GO" id="GO:0003755">
    <property type="term" value="F:peptidyl-prolyl cis-trans isomerase activity"/>
    <property type="evidence" value="ECO:0007669"/>
    <property type="project" value="UniProtKB-KW"/>
</dbReference>
<evidence type="ECO:0000256" key="2">
    <source>
        <dbReference type="ARBA" id="ARBA00022475"/>
    </source>
</evidence>
<dbReference type="STRING" id="1424334.W822_13985"/>
<dbReference type="AlphaFoldDB" id="V8QQW9"/>
<dbReference type="HOGENOM" id="CLU_023843_1_2_4"/>
<evidence type="ECO:0000256" key="3">
    <source>
        <dbReference type="ARBA" id="ARBA00022519"/>
    </source>
</evidence>
<dbReference type="InterPro" id="IPR023058">
    <property type="entry name" value="PPIase_PpiC_CS"/>
</dbReference>
<keyword evidence="3" id="KW-0997">Cell inner membrane</keyword>
<comment type="caution">
    <text evidence="15">The sequence shown here is derived from an EMBL/GenBank/DDBJ whole genome shotgun (WGS) entry which is preliminary data.</text>
</comment>
<dbReference type="Pfam" id="PF13624">
    <property type="entry name" value="SurA_N_3"/>
    <property type="match status" value="1"/>
</dbReference>
<keyword evidence="7" id="KW-0143">Chaperone</keyword>
<keyword evidence="8 12" id="KW-0413">Isomerase</keyword>
<dbReference type="InterPro" id="IPR052029">
    <property type="entry name" value="PpiD_chaperone"/>
</dbReference>
<dbReference type="Gene3D" id="3.10.50.40">
    <property type="match status" value="1"/>
</dbReference>
<evidence type="ECO:0000259" key="14">
    <source>
        <dbReference type="PROSITE" id="PS50198"/>
    </source>
</evidence>
<evidence type="ECO:0000256" key="10">
    <source>
        <dbReference type="ARBA" id="ARBA00040743"/>
    </source>
</evidence>
<accession>V8QQW9</accession>
<dbReference type="PROSITE" id="PS01096">
    <property type="entry name" value="PPIC_PPIASE_1"/>
    <property type="match status" value="1"/>
</dbReference>
<dbReference type="PATRIC" id="fig|1424334.3.peg.2809"/>
<proteinExistence type="inferred from homology"/>
<evidence type="ECO:0000256" key="5">
    <source>
        <dbReference type="ARBA" id="ARBA00022989"/>
    </source>
</evidence>
<sequence>MFWEAAPLACLFGLHQTFILVGNTMLESFRTHKRILLIVLFVLVVPSFVFLGIADYQSFSNSDVPLASVRKNDITQSQFDQSWRERLNQLREQNGSNFNINAVDTPANRQIWLDQLVDNQVLQQEMVDRHFNATDNMVRQAIASTPEFQDNGKYSFQKYSQFLAERNIRDIDYEQYVRQNLAFAQLLEPVANTVAVPAQTAALLQTAMTQERTVRLKNFEAAAYEQSVQVTDAEVAAWYEKNKQSLEIPAHVNVDYIVLNQEAALKTVADVSDADIESYYKSNIAKYTKKERRQINHIQIQIPAGADEAAQKAAQDKAAEVAQKARENPDSFAELAKTYSDDAGSKNQGGSLGTLSKGDIAALDAAAFGPAEPGITDPVKIDNAWHVLQIARIEPGEVEPLDRLKDSLKKEIQLQQASEKFADLSTKLTQLSSTERDSLQPLADALQLEIRHVSGVGESALLPKEEAGDNAAIDSKDAAYFESGRVRETLFSDEVRRQNKNSGVIEISPSELMVVHVAKDIPAAVPALNDVREIVLDRIRDEKGRQQAAEDGASELAMLKEKGPGELTGFGKEQTISRLTQSQLPPAMLNAIMNAPSDALPAFVGFDLPNGYAIAQIEKVTEPTEQARGMFDQYLRQAMVAGTGAQAAQSVTRMIRQSHDVKIHPEAAKVINDAAGNQ</sequence>
<dbReference type="PANTHER" id="PTHR47529:SF1">
    <property type="entry name" value="PERIPLASMIC CHAPERONE PPID"/>
    <property type="match status" value="1"/>
</dbReference>
<dbReference type="GO" id="GO:0005886">
    <property type="term" value="C:plasma membrane"/>
    <property type="evidence" value="ECO:0007669"/>
    <property type="project" value="UniProtKB-SubCell"/>
</dbReference>